<dbReference type="InterPro" id="IPR003675">
    <property type="entry name" value="Rce1/LyrA-like_dom"/>
</dbReference>
<feature type="transmembrane region" description="Helical" evidence="1">
    <location>
        <begin position="167"/>
        <end position="186"/>
    </location>
</feature>
<reference evidence="3 4" key="1">
    <citation type="journal article" date="2019" name="Int. J. Syst. Evol. Microbiol.">
        <title>The Global Catalogue of Microorganisms (GCM) 10K type strain sequencing project: providing services to taxonomists for standard genome sequencing and annotation.</title>
        <authorList>
            <consortium name="The Broad Institute Genomics Platform"/>
            <consortium name="The Broad Institute Genome Sequencing Center for Infectious Disease"/>
            <person name="Wu L."/>
            <person name="Ma J."/>
        </authorList>
    </citation>
    <scope>NUCLEOTIDE SEQUENCE [LARGE SCALE GENOMIC DNA]</scope>
    <source>
        <strain evidence="3 4">SYNS20</strain>
    </source>
</reference>
<sequence length="312" mass="31402">MTDVRSLLGSIVWNDAERRPRAPVRLVVALLAILVALVAGGVAAAVLGLPVPLSTVLPMLAVAAATLLAARYVDRRTIADLGLRAESGTFPDLAAGLALGVLLQAGIAVAGVAAGWFRVADTFVGTAAGFGSVLFVFLVVGVYEELVSRGLLLVNVAEGLRFAGERVAVGGALAASAAVFGLLHAGNPGASVASTVGITLAGAFLGVGFVLTGRLSFPVGVHISWNAAQGLLFGFPVSGLGIEAAVVDLESTGPTLATGGSFGPEAGLLGMGAILVGTLATVAWVRYREGDGGLGVDSRVTTPTLRRRERDA</sequence>
<evidence type="ECO:0000256" key="1">
    <source>
        <dbReference type="SAM" id="Phobius"/>
    </source>
</evidence>
<dbReference type="PANTHER" id="PTHR39430">
    <property type="entry name" value="MEMBRANE-ASSOCIATED PROTEASE-RELATED"/>
    <property type="match status" value="1"/>
</dbReference>
<organism evidence="3 4">
    <name type="scientific">Halobaculum halobium</name>
    <dbReference type="NCBI Taxonomy" id="3032281"/>
    <lineage>
        <taxon>Archaea</taxon>
        <taxon>Methanobacteriati</taxon>
        <taxon>Methanobacteriota</taxon>
        <taxon>Stenosarchaea group</taxon>
        <taxon>Halobacteria</taxon>
        <taxon>Halobacteriales</taxon>
        <taxon>Haloferacaceae</taxon>
        <taxon>Halobaculum</taxon>
    </lineage>
</organism>
<comment type="caution">
    <text evidence="3">The sequence shown here is derived from an EMBL/GenBank/DDBJ whole genome shotgun (WGS) entry which is preliminary data.</text>
</comment>
<evidence type="ECO:0000313" key="4">
    <source>
        <dbReference type="Proteomes" id="UP001596443"/>
    </source>
</evidence>
<feature type="domain" description="CAAX prenyl protease 2/Lysostaphin resistance protein A-like" evidence="2">
    <location>
        <begin position="132"/>
        <end position="227"/>
    </location>
</feature>
<feature type="transmembrane region" description="Helical" evidence="1">
    <location>
        <begin position="55"/>
        <end position="73"/>
    </location>
</feature>
<keyword evidence="3" id="KW-0378">Hydrolase</keyword>
<dbReference type="Proteomes" id="UP001596443">
    <property type="component" value="Unassembled WGS sequence"/>
</dbReference>
<feature type="transmembrane region" description="Helical" evidence="1">
    <location>
        <begin position="223"/>
        <end position="246"/>
    </location>
</feature>
<name>A0ABD5TH15_9EURY</name>
<dbReference type="RefSeq" id="WP_284060998.1">
    <property type="nucleotide sequence ID" value="NZ_CP126158.1"/>
</dbReference>
<keyword evidence="1" id="KW-0812">Transmembrane</keyword>
<feature type="transmembrane region" description="Helical" evidence="1">
    <location>
        <begin position="123"/>
        <end position="146"/>
    </location>
</feature>
<dbReference type="GO" id="GO:0080120">
    <property type="term" value="P:CAAX-box protein maturation"/>
    <property type="evidence" value="ECO:0007669"/>
    <property type="project" value="UniProtKB-ARBA"/>
</dbReference>
<dbReference type="Pfam" id="PF02517">
    <property type="entry name" value="Rce1-like"/>
    <property type="match status" value="1"/>
</dbReference>
<feature type="transmembrane region" description="Helical" evidence="1">
    <location>
        <begin position="192"/>
        <end position="211"/>
    </location>
</feature>
<feature type="transmembrane region" description="Helical" evidence="1">
    <location>
        <begin position="93"/>
        <end position="117"/>
    </location>
</feature>
<protein>
    <submittedName>
        <fullName evidence="3">CPBP family intramembrane glutamic endopeptidase</fullName>
        <ecNumber evidence="3">3.4.-.-</ecNumber>
    </submittedName>
</protein>
<feature type="transmembrane region" description="Helical" evidence="1">
    <location>
        <begin position="266"/>
        <end position="285"/>
    </location>
</feature>
<feature type="transmembrane region" description="Helical" evidence="1">
    <location>
        <begin position="26"/>
        <end position="49"/>
    </location>
</feature>
<gene>
    <name evidence="3" type="ORF">ACFQFD_12590</name>
</gene>
<keyword evidence="4" id="KW-1185">Reference proteome</keyword>
<evidence type="ECO:0000259" key="2">
    <source>
        <dbReference type="Pfam" id="PF02517"/>
    </source>
</evidence>
<dbReference type="PANTHER" id="PTHR39430:SF1">
    <property type="entry name" value="PROTEASE"/>
    <property type="match status" value="1"/>
</dbReference>
<proteinExistence type="predicted"/>
<dbReference type="EMBL" id="JBHSWX010000012">
    <property type="protein sequence ID" value="MFC6786793.1"/>
    <property type="molecule type" value="Genomic_DNA"/>
</dbReference>
<accession>A0ABD5TH15</accession>
<dbReference type="AlphaFoldDB" id="A0ABD5TH15"/>
<dbReference type="EC" id="3.4.-.-" evidence="3"/>
<dbReference type="GeneID" id="81209893"/>
<keyword evidence="1" id="KW-0472">Membrane</keyword>
<evidence type="ECO:0000313" key="3">
    <source>
        <dbReference type="EMBL" id="MFC6786793.1"/>
    </source>
</evidence>
<keyword evidence="1" id="KW-1133">Transmembrane helix</keyword>
<dbReference type="GO" id="GO:0004175">
    <property type="term" value="F:endopeptidase activity"/>
    <property type="evidence" value="ECO:0007669"/>
    <property type="project" value="UniProtKB-ARBA"/>
</dbReference>